<organism evidence="1 2">
    <name type="scientific">Sporomusa acidovorans (strain ATCC 49682 / DSM 3132 / Mol)</name>
    <dbReference type="NCBI Taxonomy" id="1123286"/>
    <lineage>
        <taxon>Bacteria</taxon>
        <taxon>Bacillati</taxon>
        <taxon>Bacillota</taxon>
        <taxon>Negativicutes</taxon>
        <taxon>Selenomonadales</taxon>
        <taxon>Sporomusaceae</taxon>
        <taxon>Sporomusa</taxon>
    </lineage>
</organism>
<name>A0ABZ3IZR6_SPOA4</name>
<protein>
    <submittedName>
        <fullName evidence="1">Uncharacterized protein</fullName>
    </submittedName>
</protein>
<sequence length="100" mass="11468">MVVYHKNNTSTRSLKHLSLAERGEVHRRPKMQSVRKNKRILGESIEQPARECNNRQSFGLIPTGFNNKPVFLVFHIKIICQQSYFPVIFASTSCIISTPP</sequence>
<evidence type="ECO:0000313" key="1">
    <source>
        <dbReference type="EMBL" id="XFO71589.1"/>
    </source>
</evidence>
<reference evidence="1" key="1">
    <citation type="submission" date="2024-05" db="EMBL/GenBank/DDBJ databases">
        <title>Isolation and characterization of Sporomusa carbonis sp. nov., a carboxydotrophic hydrogenogen in the genus of Sporomusa isolated from a charcoal burning pile.</title>
        <authorList>
            <person name="Boeer T."/>
            <person name="Rosenbaum F."/>
            <person name="Eysell L."/>
            <person name="Mueller V."/>
            <person name="Daniel R."/>
            <person name="Poehlein A."/>
        </authorList>
    </citation>
    <scope>NUCLEOTIDE SEQUENCE [LARGE SCALE GENOMIC DNA]</scope>
    <source>
        <strain evidence="1">DSM 3132</strain>
    </source>
</reference>
<accession>A0ABZ3IZR6</accession>
<dbReference type="Proteomes" id="UP000216052">
    <property type="component" value="Chromosome"/>
</dbReference>
<evidence type="ECO:0000313" key="2">
    <source>
        <dbReference type="Proteomes" id="UP000216052"/>
    </source>
</evidence>
<gene>
    <name evidence="1" type="ORF">SPACI_016230</name>
</gene>
<dbReference type="EMBL" id="CP155571">
    <property type="protein sequence ID" value="XFO71589.1"/>
    <property type="molecule type" value="Genomic_DNA"/>
</dbReference>
<proteinExistence type="predicted"/>
<keyword evidence="2" id="KW-1185">Reference proteome</keyword>